<evidence type="ECO:0000313" key="9">
    <source>
        <dbReference type="Proteomes" id="UP000002258"/>
    </source>
</evidence>
<dbReference type="GO" id="GO:0022857">
    <property type="term" value="F:transmembrane transporter activity"/>
    <property type="evidence" value="ECO:0007669"/>
    <property type="project" value="InterPro"/>
</dbReference>
<reference evidence="8 9" key="1">
    <citation type="journal article" date="2007" name="Nat. Biotechnol.">
        <title>Genome sequence of the lignocellulose-bioconverting and xylose-fermenting yeast Pichia stipitis.</title>
        <authorList>
            <person name="Jeffries T.W."/>
            <person name="Grigoriev I.V."/>
            <person name="Grimwood J."/>
            <person name="Laplaza J.M."/>
            <person name="Aerts A."/>
            <person name="Salamov A."/>
            <person name="Schmutz J."/>
            <person name="Lindquist E."/>
            <person name="Dehal P."/>
            <person name="Shapiro H."/>
            <person name="Jin Y.S."/>
            <person name="Passoth V."/>
            <person name="Richardson P.M."/>
        </authorList>
    </citation>
    <scope>NUCLEOTIDE SEQUENCE [LARGE SCALE GENOMIC DNA]</scope>
    <source>
        <strain evidence="9">ATCC 58785 / CBS 6054 / NBRC 10063 / NRRL Y-11545</strain>
    </source>
</reference>
<accession>A3LMY7</accession>
<sequence>MTSDQRDSAKLENMKSQSTEDNTHNLARTESLDSDNDLENLPNFAHYNEAVPIELSGVNEDAVSRSLSRIQSQRSSLSRPAAANILHPDLEANSELTKEDEGNTFSKRTKNICVVIASLSGFLSPMSSLAFLPAVPEIADRFNTTGEVINISSAVYCIFMSISPCIFSPCSDIYGRRITFLVCALLFSICTVLVAVSPDLPTFFIFRALTALFGTSFFSIAAHIIGDLFIPEERGTNMSWVISGAQIGTAFGSVLGGIIVNYTSWRVIFWVMAGLGLVMTVTAFVFLPETSRQTKHSILLAEIRKDRPDKKFVFIPFNPLRIIVALKYPNLSIDGFITIAVVYAMYALLTPIRYVVDPRFNLTTPIYSGLFYLAPGMGYLVGSFFGGKWADHVVKKYIRIRGRRVPEDRLRTVLIPLGIVYPSCMLIYGWSIEKEKGGMPVPIIFMFISGIAQTCIFPASNAYCVDCLPELGGDAIGSSYFSRYLAAAVASATCLRSVDSIGVGWTSTISAFVLWIGFGCALVLIYWGEAMRVKSLVKYGLRKEEELVT</sequence>
<dbReference type="GeneID" id="4837332"/>
<keyword evidence="9" id="KW-1185">Reference proteome</keyword>
<dbReference type="HOGENOM" id="CLU_008455_8_0_1"/>
<evidence type="ECO:0000256" key="3">
    <source>
        <dbReference type="ARBA" id="ARBA00022989"/>
    </source>
</evidence>
<feature type="transmembrane region" description="Helical" evidence="6">
    <location>
        <begin position="204"/>
        <end position="226"/>
    </location>
</feature>
<evidence type="ECO:0000256" key="4">
    <source>
        <dbReference type="ARBA" id="ARBA00023136"/>
    </source>
</evidence>
<feature type="domain" description="Major facilitator superfamily (MFS) profile" evidence="7">
    <location>
        <begin position="113"/>
        <end position="546"/>
    </location>
</feature>
<dbReference type="InterPro" id="IPR036259">
    <property type="entry name" value="MFS_trans_sf"/>
</dbReference>
<evidence type="ECO:0000256" key="2">
    <source>
        <dbReference type="ARBA" id="ARBA00022692"/>
    </source>
</evidence>
<dbReference type="Pfam" id="PF07690">
    <property type="entry name" value="MFS_1"/>
    <property type="match status" value="1"/>
</dbReference>
<proteinExistence type="predicted"/>
<dbReference type="PROSITE" id="PS50850">
    <property type="entry name" value="MFS"/>
    <property type="match status" value="1"/>
</dbReference>
<feature type="transmembrane region" description="Helical" evidence="6">
    <location>
        <begin position="369"/>
        <end position="390"/>
    </location>
</feature>
<dbReference type="OrthoDB" id="3066029at2759"/>
<comment type="subcellular location">
    <subcellularLocation>
        <location evidence="1">Membrane</location>
        <topology evidence="1">Multi-pass membrane protein</topology>
    </subcellularLocation>
</comment>
<dbReference type="OMA" id="GNYFMRY"/>
<dbReference type="PANTHER" id="PTHR23502">
    <property type="entry name" value="MAJOR FACILITATOR SUPERFAMILY"/>
    <property type="match status" value="1"/>
</dbReference>
<keyword evidence="2 6" id="KW-0812">Transmembrane</keyword>
<evidence type="ECO:0000256" key="5">
    <source>
        <dbReference type="SAM" id="MobiDB-lite"/>
    </source>
</evidence>
<dbReference type="GO" id="GO:0005886">
    <property type="term" value="C:plasma membrane"/>
    <property type="evidence" value="ECO:0007669"/>
    <property type="project" value="TreeGrafter"/>
</dbReference>
<evidence type="ECO:0000259" key="7">
    <source>
        <dbReference type="PROSITE" id="PS50850"/>
    </source>
</evidence>
<evidence type="ECO:0000256" key="6">
    <source>
        <dbReference type="SAM" id="Phobius"/>
    </source>
</evidence>
<dbReference type="EMBL" id="CP000496">
    <property type="protein sequence ID" value="ABN64766.2"/>
    <property type="molecule type" value="Genomic_DNA"/>
</dbReference>
<gene>
    <name evidence="8" type="primary">AQR3</name>
    <name evidence="8" type="ORF">PICST_29400</name>
</gene>
<keyword evidence="4 6" id="KW-0472">Membrane</keyword>
<keyword evidence="3 6" id="KW-1133">Transmembrane helix</keyword>
<feature type="transmembrane region" description="Helical" evidence="6">
    <location>
        <begin position="179"/>
        <end position="198"/>
    </location>
</feature>
<feature type="transmembrane region" description="Helical" evidence="6">
    <location>
        <begin position="267"/>
        <end position="287"/>
    </location>
</feature>
<dbReference type="eggNOG" id="KOG0255">
    <property type="taxonomic scope" value="Eukaryota"/>
</dbReference>
<feature type="transmembrane region" description="Helical" evidence="6">
    <location>
        <begin position="331"/>
        <end position="349"/>
    </location>
</feature>
<feature type="compositionally biased region" description="Basic and acidic residues" evidence="5">
    <location>
        <begin position="1"/>
        <end position="13"/>
    </location>
</feature>
<name>A3LMY7_PICST</name>
<dbReference type="InterPro" id="IPR011701">
    <property type="entry name" value="MFS"/>
</dbReference>
<dbReference type="PANTHER" id="PTHR23502:SF64">
    <property type="entry name" value="TRANSPORTER, PUTATIVE (AFU_ORTHOLOGUE AFUA_3G11760)-RELATED"/>
    <property type="match status" value="1"/>
</dbReference>
<dbReference type="Gene3D" id="1.20.1250.20">
    <property type="entry name" value="MFS general substrate transporter like domains"/>
    <property type="match status" value="1"/>
</dbReference>
<dbReference type="KEGG" id="pic:PICST_29400"/>
<organism evidence="8 9">
    <name type="scientific">Scheffersomyces stipitis (strain ATCC 58785 / CBS 6054 / NBRC 10063 / NRRL Y-11545)</name>
    <name type="common">Yeast</name>
    <name type="synonym">Pichia stipitis</name>
    <dbReference type="NCBI Taxonomy" id="322104"/>
    <lineage>
        <taxon>Eukaryota</taxon>
        <taxon>Fungi</taxon>
        <taxon>Dikarya</taxon>
        <taxon>Ascomycota</taxon>
        <taxon>Saccharomycotina</taxon>
        <taxon>Pichiomycetes</taxon>
        <taxon>Debaryomycetaceae</taxon>
        <taxon>Scheffersomyces</taxon>
    </lineage>
</organism>
<evidence type="ECO:0000256" key="1">
    <source>
        <dbReference type="ARBA" id="ARBA00004141"/>
    </source>
</evidence>
<dbReference type="SUPFAM" id="SSF103473">
    <property type="entry name" value="MFS general substrate transporter"/>
    <property type="match status" value="1"/>
</dbReference>
<protein>
    <submittedName>
        <fullName evidence="8">A Q resistance</fullName>
    </submittedName>
</protein>
<dbReference type="RefSeq" id="XP_001382795.2">
    <property type="nucleotide sequence ID" value="XM_001382758.1"/>
</dbReference>
<feature type="compositionally biased region" description="Polar residues" evidence="5">
    <location>
        <begin position="14"/>
        <end position="28"/>
    </location>
</feature>
<dbReference type="AlphaFoldDB" id="A3LMY7"/>
<dbReference type="InterPro" id="IPR020846">
    <property type="entry name" value="MFS_dom"/>
</dbReference>
<feature type="transmembrane region" description="Helical" evidence="6">
    <location>
        <begin position="410"/>
        <end position="431"/>
    </location>
</feature>
<feature type="transmembrane region" description="Helical" evidence="6">
    <location>
        <begin position="504"/>
        <end position="528"/>
    </location>
</feature>
<evidence type="ECO:0000313" key="8">
    <source>
        <dbReference type="EMBL" id="ABN64766.2"/>
    </source>
</evidence>
<feature type="transmembrane region" description="Helical" evidence="6">
    <location>
        <begin position="112"/>
        <end position="136"/>
    </location>
</feature>
<feature type="region of interest" description="Disordered" evidence="5">
    <location>
        <begin position="1"/>
        <end position="40"/>
    </location>
</feature>
<dbReference type="InParanoid" id="A3LMY7"/>
<feature type="transmembrane region" description="Helical" evidence="6">
    <location>
        <begin position="148"/>
        <end position="167"/>
    </location>
</feature>
<feature type="transmembrane region" description="Helical" evidence="6">
    <location>
        <begin position="238"/>
        <end position="261"/>
    </location>
</feature>
<dbReference type="Proteomes" id="UP000002258">
    <property type="component" value="Chromosome 2"/>
</dbReference>